<reference evidence="2" key="1">
    <citation type="submission" date="2016-11" db="UniProtKB">
        <authorList>
            <consortium name="WormBaseParasite"/>
        </authorList>
    </citation>
    <scope>IDENTIFICATION</scope>
</reference>
<protein>
    <submittedName>
        <fullName evidence="2">Dus domain-containing protein</fullName>
    </submittedName>
</protein>
<proteinExistence type="predicted"/>
<accession>A0A1I7Z1Y6</accession>
<dbReference type="Proteomes" id="UP000095287">
    <property type="component" value="Unplaced"/>
</dbReference>
<sequence length="105" mass="11524">MNTGLVAQWITRRSTEPKIAEMSMDVLSRYKPECPKQLPSLIAAPMIGSPPSHNVTACGLAHQSILLCRRCVFAHAVTSASQGYRRDFARTSPSTLLVRLLITIS</sequence>
<dbReference type="WBParaSite" id="L893_g2210.t1">
    <property type="protein sequence ID" value="L893_g2210.t1"/>
    <property type="gene ID" value="L893_g2210"/>
</dbReference>
<name>A0A1I7Z1Y6_9BILA</name>
<keyword evidence="1" id="KW-1185">Reference proteome</keyword>
<dbReference type="AlphaFoldDB" id="A0A1I7Z1Y6"/>
<evidence type="ECO:0000313" key="2">
    <source>
        <dbReference type="WBParaSite" id="L893_g2210.t1"/>
    </source>
</evidence>
<evidence type="ECO:0000313" key="1">
    <source>
        <dbReference type="Proteomes" id="UP000095287"/>
    </source>
</evidence>
<organism evidence="1 2">
    <name type="scientific">Steinernema glaseri</name>
    <dbReference type="NCBI Taxonomy" id="37863"/>
    <lineage>
        <taxon>Eukaryota</taxon>
        <taxon>Metazoa</taxon>
        <taxon>Ecdysozoa</taxon>
        <taxon>Nematoda</taxon>
        <taxon>Chromadorea</taxon>
        <taxon>Rhabditida</taxon>
        <taxon>Tylenchina</taxon>
        <taxon>Panagrolaimomorpha</taxon>
        <taxon>Strongyloidoidea</taxon>
        <taxon>Steinernematidae</taxon>
        <taxon>Steinernema</taxon>
    </lineage>
</organism>